<reference evidence="1 2" key="1">
    <citation type="submission" date="2015-03" db="EMBL/GenBank/DDBJ databases">
        <title>Complete genome sequence of Muricauda lutaonensis CC-HSB-11T, isolated from a coastal hot spring.</title>
        <authorList>
            <person name="Kim K.M."/>
        </authorList>
    </citation>
    <scope>NUCLEOTIDE SEQUENCE [LARGE SCALE GENOMIC DNA]</scope>
    <source>
        <strain evidence="1 2">CC-HSB-11</strain>
    </source>
</reference>
<dbReference type="HOGENOM" id="CLU_1401109_0_0_10"/>
<keyword evidence="2" id="KW-1185">Reference proteome</keyword>
<dbReference type="RefSeq" id="WP_045803055.1">
    <property type="nucleotide sequence ID" value="NZ_CP011071.1"/>
</dbReference>
<dbReference type="OrthoDB" id="1162840at2"/>
<organism evidence="1 2">
    <name type="scientific">Flagellimonas lutaonensis</name>
    <dbReference type="NCBI Taxonomy" id="516051"/>
    <lineage>
        <taxon>Bacteria</taxon>
        <taxon>Pseudomonadati</taxon>
        <taxon>Bacteroidota</taxon>
        <taxon>Flavobacteriia</taxon>
        <taxon>Flavobacteriales</taxon>
        <taxon>Flavobacteriaceae</taxon>
        <taxon>Flagellimonas</taxon>
    </lineage>
</organism>
<dbReference type="Proteomes" id="UP000032726">
    <property type="component" value="Chromosome"/>
</dbReference>
<evidence type="ECO:0000313" key="2">
    <source>
        <dbReference type="Proteomes" id="UP000032726"/>
    </source>
</evidence>
<sequence length="194" mass="22304">MKYFVLLLIPIVINGCQAQIENHLKKDEKEIVVKIIDKLSYVQPPPPPNTNDAIYGISDTMVDSIGRMKLKVAIYPIMGNEMEKSSIDKIPNEYQDLLKPEMEILHLENVKGLESKKGHTIMLADTQQLKKSMEFKNFDLLYNFSRIRFDENYTKAIFEVGVSRSRLAGNASIFCLKKVEGNWNIEHVIPTSEW</sequence>
<name>A0A0D5YW75_9FLAO</name>
<evidence type="ECO:0000313" key="1">
    <source>
        <dbReference type="EMBL" id="AKA36537.1"/>
    </source>
</evidence>
<protein>
    <submittedName>
        <fullName evidence="1">Uncharacterized protein</fullName>
    </submittedName>
</protein>
<accession>A0A0D5YW75</accession>
<gene>
    <name evidence="1" type="ORF">VC82_2993</name>
</gene>
<proteinExistence type="predicted"/>
<dbReference type="EMBL" id="CP011071">
    <property type="protein sequence ID" value="AKA36537.1"/>
    <property type="molecule type" value="Genomic_DNA"/>
</dbReference>
<dbReference type="AlphaFoldDB" id="A0A0D5YW75"/>
<dbReference type="KEGG" id="mlt:VC82_2993"/>